<dbReference type="Pfam" id="PF15881">
    <property type="entry name" value="DUF4734"/>
    <property type="match status" value="1"/>
</dbReference>
<accession>B4PCX9</accession>
<evidence type="ECO:0000259" key="2">
    <source>
        <dbReference type="SMART" id="SM00875"/>
    </source>
</evidence>
<dbReference type="SMART" id="SM00875">
    <property type="entry name" value="BACK"/>
    <property type="match status" value="1"/>
</dbReference>
<dbReference type="KEGG" id="dya:Dyak_GE21682"/>
<gene>
    <name evidence="3" type="primary">Dyak\GE21682</name>
    <name evidence="3" type="synonym">dyak_GLEANR_5424</name>
    <name evidence="3" type="synonym">GE21682</name>
    <name evidence="3" type="ORF">Dyak_GE21682</name>
</gene>
<dbReference type="Gene3D" id="1.25.40.420">
    <property type="match status" value="1"/>
</dbReference>
<keyword evidence="4" id="KW-1185">Reference proteome</keyword>
<dbReference type="HOGENOM" id="CLU_039974_0_0_1"/>
<name>B4PCX9_DROYA</name>
<feature type="region of interest" description="Disordered" evidence="1">
    <location>
        <begin position="482"/>
        <end position="501"/>
    </location>
</feature>
<dbReference type="EMBL" id="CM000159">
    <property type="protein sequence ID" value="EDW93883.2"/>
    <property type="molecule type" value="Genomic_DNA"/>
</dbReference>
<feature type="region of interest" description="Disordered" evidence="1">
    <location>
        <begin position="16"/>
        <end position="60"/>
    </location>
</feature>
<protein>
    <recommendedName>
        <fullName evidence="2">BACK domain-containing protein</fullName>
    </recommendedName>
</protein>
<feature type="domain" description="BACK" evidence="2">
    <location>
        <begin position="240"/>
        <end position="343"/>
    </location>
</feature>
<proteinExistence type="predicted"/>
<sequence length="501" mass="58258">MESRLSASTSSLISTTTLVSEGKAMPRGNDMSSKIKEDPAQQKKSKQSKTKSTSTGKGTTTDFEQCRAKILQQQRADLLWRTFTDEEYSDWETFRDNDYQVPLRSVFSYVQLKPIPGLLLNVPPKKPGPQVVAEMMKGNHGALARIRIGEHRFRCIPSLLKCFSVWFGSRDWRLTRFKFLEQEVPARGFEVAYEWMRTEKLPAFELLVPALQVARHLGVSLLEKEIWRMLSGDSVREKSAFLIYLEAKPQPALGELCETMVRRLRRYFLALVGSPHFLQLQVEILEMILRQDTIGVNSEMEVFFAVLRWLGHSGDLNRLTHMGRLMKCVRFHHMPMTFLFSLRESCNRPDKKELFRGDPVLLAFNSDSETMVTLERAISFIGVRSQYEDIEEFLADCGRHHMDVVYPRRWVYHIKCPYHLRSVDFPYQHRFTASEFSSYIASIQKEWDGKGPADHGRSLVIELELDPMLSRVERRLNWPMDQSDRNRNRQTEICPHSPSIW</sequence>
<reference evidence="3 4" key="2">
    <citation type="journal article" date="2007" name="PLoS Biol.">
        <title>Principles of genome evolution in the Drosophila melanogaster species group.</title>
        <authorList>
            <person name="Ranz J.M."/>
            <person name="Maurin D."/>
            <person name="Chan Y.S."/>
            <person name="von Grotthuss M."/>
            <person name="Hillier L.W."/>
            <person name="Roote J."/>
            <person name="Ashburner M."/>
            <person name="Bergman C.M."/>
        </authorList>
    </citation>
    <scope>NUCLEOTIDE SEQUENCE [LARGE SCALE GENOMIC DNA]</scope>
    <source>
        <strain evidence="4">Tai18E2 / Tucson 14021-0261.01</strain>
    </source>
</reference>
<dbReference type="InterPro" id="IPR011705">
    <property type="entry name" value="BACK"/>
</dbReference>
<organism evidence="3 4">
    <name type="scientific">Drosophila yakuba</name>
    <name type="common">Fruit fly</name>
    <dbReference type="NCBI Taxonomy" id="7245"/>
    <lineage>
        <taxon>Eukaryota</taxon>
        <taxon>Metazoa</taxon>
        <taxon>Ecdysozoa</taxon>
        <taxon>Arthropoda</taxon>
        <taxon>Hexapoda</taxon>
        <taxon>Insecta</taxon>
        <taxon>Pterygota</taxon>
        <taxon>Neoptera</taxon>
        <taxon>Endopterygota</taxon>
        <taxon>Diptera</taxon>
        <taxon>Brachycera</taxon>
        <taxon>Muscomorpha</taxon>
        <taxon>Ephydroidea</taxon>
        <taxon>Drosophilidae</taxon>
        <taxon>Drosophila</taxon>
        <taxon>Sophophora</taxon>
    </lineage>
</organism>
<dbReference type="eggNOG" id="ENOG502TB5F">
    <property type="taxonomic scope" value="Eukaryota"/>
</dbReference>
<dbReference type="AlphaFoldDB" id="B4PCX9"/>
<evidence type="ECO:0000313" key="3">
    <source>
        <dbReference type="EMBL" id="EDW93883.2"/>
    </source>
</evidence>
<dbReference type="PANTHER" id="PTHR22667">
    <property type="entry name" value="AT01380P-RELATED"/>
    <property type="match status" value="1"/>
</dbReference>
<feature type="compositionally biased region" description="Low complexity" evidence="1">
    <location>
        <begin position="50"/>
        <end position="60"/>
    </location>
</feature>
<dbReference type="Pfam" id="PF07707">
    <property type="entry name" value="BACK"/>
    <property type="match status" value="1"/>
</dbReference>
<reference evidence="3 4" key="1">
    <citation type="journal article" date="2007" name="Nature">
        <title>Evolution of genes and genomes on the Drosophila phylogeny.</title>
        <authorList>
            <consortium name="Drosophila 12 Genomes Consortium"/>
            <person name="Clark A.G."/>
            <person name="Eisen M.B."/>
            <person name="Smith D.R."/>
            <person name="Bergman C.M."/>
            <person name="Oliver B."/>
            <person name="Markow T.A."/>
            <person name="Kaufman T.C."/>
            <person name="Kellis M."/>
            <person name="Gelbart W."/>
            <person name="Iyer V.N."/>
            <person name="Pollard D.A."/>
            <person name="Sackton T.B."/>
            <person name="Larracuente A.M."/>
            <person name="Singh N.D."/>
            <person name="Abad J.P."/>
            <person name="Abt D.N."/>
            <person name="Adryan B."/>
            <person name="Aguade M."/>
            <person name="Akashi H."/>
            <person name="Anderson W.W."/>
            <person name="Aquadro C.F."/>
            <person name="Ardell D.H."/>
            <person name="Arguello R."/>
            <person name="Artieri C.G."/>
            <person name="Barbash D.A."/>
            <person name="Barker D."/>
            <person name="Barsanti P."/>
            <person name="Batterham P."/>
            <person name="Batzoglou S."/>
            <person name="Begun D."/>
            <person name="Bhutkar A."/>
            <person name="Blanco E."/>
            <person name="Bosak S.A."/>
            <person name="Bradley R.K."/>
            <person name="Brand A.D."/>
            <person name="Brent M.R."/>
            <person name="Brooks A.N."/>
            <person name="Brown R.H."/>
            <person name="Butlin R.K."/>
            <person name="Caggese C."/>
            <person name="Calvi B.R."/>
            <person name="Bernardo de Carvalho A."/>
            <person name="Caspi A."/>
            <person name="Castrezana S."/>
            <person name="Celniker S.E."/>
            <person name="Chang J.L."/>
            <person name="Chapple C."/>
            <person name="Chatterji S."/>
            <person name="Chinwalla A."/>
            <person name="Civetta A."/>
            <person name="Clifton S.W."/>
            <person name="Comeron J.M."/>
            <person name="Costello J.C."/>
            <person name="Coyne J.A."/>
            <person name="Daub J."/>
            <person name="David R.G."/>
            <person name="Delcher A.L."/>
            <person name="Delehaunty K."/>
            <person name="Do C.B."/>
            <person name="Ebling H."/>
            <person name="Edwards K."/>
            <person name="Eickbush T."/>
            <person name="Evans J.D."/>
            <person name="Filipski A."/>
            <person name="Findeiss S."/>
            <person name="Freyhult E."/>
            <person name="Fulton L."/>
            <person name="Fulton R."/>
            <person name="Garcia A.C."/>
            <person name="Gardiner A."/>
            <person name="Garfield D.A."/>
            <person name="Garvin B.E."/>
            <person name="Gibson G."/>
            <person name="Gilbert D."/>
            <person name="Gnerre S."/>
            <person name="Godfrey J."/>
            <person name="Good R."/>
            <person name="Gotea V."/>
            <person name="Gravely B."/>
            <person name="Greenberg A.J."/>
            <person name="Griffiths-Jones S."/>
            <person name="Gross S."/>
            <person name="Guigo R."/>
            <person name="Gustafson E.A."/>
            <person name="Haerty W."/>
            <person name="Hahn M.W."/>
            <person name="Halligan D.L."/>
            <person name="Halpern A.L."/>
            <person name="Halter G.M."/>
            <person name="Han M.V."/>
            <person name="Heger A."/>
            <person name="Hillier L."/>
            <person name="Hinrichs A.S."/>
            <person name="Holmes I."/>
            <person name="Hoskins R.A."/>
            <person name="Hubisz M.J."/>
            <person name="Hultmark D."/>
            <person name="Huntley M.A."/>
            <person name="Jaffe D.B."/>
            <person name="Jagadeeshan S."/>
            <person name="Jeck W.R."/>
            <person name="Johnson J."/>
            <person name="Jones C.D."/>
            <person name="Jordan W.C."/>
            <person name="Karpen G.H."/>
            <person name="Kataoka E."/>
            <person name="Keightley P.D."/>
            <person name="Kheradpour P."/>
            <person name="Kirkness E.F."/>
            <person name="Koerich L.B."/>
            <person name="Kristiansen K."/>
            <person name="Kudrna D."/>
            <person name="Kulathinal R.J."/>
            <person name="Kumar S."/>
            <person name="Kwok R."/>
            <person name="Lander E."/>
            <person name="Langley C.H."/>
            <person name="Lapoint R."/>
            <person name="Lazzaro B.P."/>
            <person name="Lee S.J."/>
            <person name="Levesque L."/>
            <person name="Li R."/>
            <person name="Lin C.F."/>
            <person name="Lin M.F."/>
            <person name="Lindblad-Toh K."/>
            <person name="Llopart A."/>
            <person name="Long M."/>
            <person name="Low L."/>
            <person name="Lozovsky E."/>
            <person name="Lu J."/>
            <person name="Luo M."/>
            <person name="Machado C.A."/>
            <person name="Makalowski W."/>
            <person name="Marzo M."/>
            <person name="Matsuda M."/>
            <person name="Matzkin L."/>
            <person name="McAllister B."/>
            <person name="McBride C.S."/>
            <person name="McKernan B."/>
            <person name="McKernan K."/>
            <person name="Mendez-Lago M."/>
            <person name="Minx P."/>
            <person name="Mollenhauer M.U."/>
            <person name="Montooth K."/>
            <person name="Mount S.M."/>
            <person name="Mu X."/>
            <person name="Myers E."/>
            <person name="Negre B."/>
            <person name="Newfeld S."/>
            <person name="Nielsen R."/>
            <person name="Noor M.A."/>
            <person name="O'Grady P."/>
            <person name="Pachter L."/>
            <person name="Papaceit M."/>
            <person name="Parisi M.J."/>
            <person name="Parisi M."/>
            <person name="Parts L."/>
            <person name="Pedersen J.S."/>
            <person name="Pesole G."/>
            <person name="Phillippy A.M."/>
            <person name="Ponting C.P."/>
            <person name="Pop M."/>
            <person name="Porcelli D."/>
            <person name="Powell J.R."/>
            <person name="Prohaska S."/>
            <person name="Pruitt K."/>
            <person name="Puig M."/>
            <person name="Quesneville H."/>
            <person name="Ram K.R."/>
            <person name="Rand D."/>
            <person name="Rasmussen M.D."/>
            <person name="Reed L.K."/>
            <person name="Reenan R."/>
            <person name="Reily A."/>
            <person name="Remington K.A."/>
            <person name="Rieger T.T."/>
            <person name="Ritchie M.G."/>
            <person name="Robin C."/>
            <person name="Rogers Y.H."/>
            <person name="Rohde C."/>
            <person name="Rozas J."/>
            <person name="Rubenfield M.J."/>
            <person name="Ruiz A."/>
            <person name="Russo S."/>
            <person name="Salzberg S.L."/>
            <person name="Sanchez-Gracia A."/>
            <person name="Saranga D.J."/>
            <person name="Sato H."/>
            <person name="Schaeffer S.W."/>
            <person name="Schatz M.C."/>
            <person name="Schlenke T."/>
            <person name="Schwartz R."/>
            <person name="Segarra C."/>
            <person name="Singh R.S."/>
            <person name="Sirot L."/>
            <person name="Sirota M."/>
            <person name="Sisneros N.B."/>
            <person name="Smith C.D."/>
            <person name="Smith T.F."/>
            <person name="Spieth J."/>
            <person name="Stage D.E."/>
            <person name="Stark A."/>
            <person name="Stephan W."/>
            <person name="Strausberg R.L."/>
            <person name="Strempel S."/>
            <person name="Sturgill D."/>
            <person name="Sutton G."/>
            <person name="Sutton G.G."/>
            <person name="Tao W."/>
            <person name="Teichmann S."/>
            <person name="Tobari Y.N."/>
            <person name="Tomimura Y."/>
            <person name="Tsolas J.M."/>
            <person name="Valente V.L."/>
            <person name="Venter E."/>
            <person name="Venter J.C."/>
            <person name="Vicario S."/>
            <person name="Vieira F.G."/>
            <person name="Vilella A.J."/>
            <person name="Villasante A."/>
            <person name="Walenz B."/>
            <person name="Wang J."/>
            <person name="Wasserman M."/>
            <person name="Watts T."/>
            <person name="Wilson D."/>
            <person name="Wilson R.K."/>
            <person name="Wing R.A."/>
            <person name="Wolfner M.F."/>
            <person name="Wong A."/>
            <person name="Wong G.K."/>
            <person name="Wu C.I."/>
            <person name="Wu G."/>
            <person name="Yamamoto D."/>
            <person name="Yang H.P."/>
            <person name="Yang S.P."/>
            <person name="Yorke J.A."/>
            <person name="Yoshida K."/>
            <person name="Zdobnov E."/>
            <person name="Zhang P."/>
            <person name="Zhang Y."/>
            <person name="Zimin A.V."/>
            <person name="Baldwin J."/>
            <person name="Abdouelleil A."/>
            <person name="Abdulkadir J."/>
            <person name="Abebe A."/>
            <person name="Abera B."/>
            <person name="Abreu J."/>
            <person name="Acer S.C."/>
            <person name="Aftuck L."/>
            <person name="Alexander A."/>
            <person name="An P."/>
            <person name="Anderson E."/>
            <person name="Anderson S."/>
            <person name="Arachi H."/>
            <person name="Azer M."/>
            <person name="Bachantsang P."/>
            <person name="Barry A."/>
            <person name="Bayul T."/>
            <person name="Berlin A."/>
            <person name="Bessette D."/>
            <person name="Bloom T."/>
            <person name="Blye J."/>
            <person name="Boguslavskiy L."/>
            <person name="Bonnet C."/>
            <person name="Boukhgalter B."/>
            <person name="Bourzgui I."/>
            <person name="Brown A."/>
            <person name="Cahill P."/>
            <person name="Channer S."/>
            <person name="Cheshatsang Y."/>
            <person name="Chuda L."/>
            <person name="Citroen M."/>
            <person name="Collymore A."/>
            <person name="Cooke P."/>
            <person name="Costello M."/>
            <person name="D'Aco K."/>
            <person name="Daza R."/>
            <person name="De Haan G."/>
            <person name="DeGray S."/>
            <person name="DeMaso C."/>
            <person name="Dhargay N."/>
            <person name="Dooley K."/>
            <person name="Dooley E."/>
            <person name="Doricent M."/>
            <person name="Dorje P."/>
            <person name="Dorjee K."/>
            <person name="Dupes A."/>
            <person name="Elong R."/>
            <person name="Falk J."/>
            <person name="Farina A."/>
            <person name="Faro S."/>
            <person name="Ferguson D."/>
            <person name="Fisher S."/>
            <person name="Foley C.D."/>
            <person name="Franke A."/>
            <person name="Friedrich D."/>
            <person name="Gadbois L."/>
            <person name="Gearin G."/>
            <person name="Gearin C.R."/>
            <person name="Giannoukos G."/>
            <person name="Goode T."/>
            <person name="Graham J."/>
            <person name="Grandbois E."/>
            <person name="Grewal S."/>
            <person name="Gyaltsen K."/>
            <person name="Hafez N."/>
            <person name="Hagos B."/>
            <person name="Hall J."/>
            <person name="Henson C."/>
            <person name="Hollinger A."/>
            <person name="Honan T."/>
            <person name="Huard M.D."/>
            <person name="Hughes L."/>
            <person name="Hurhula B."/>
            <person name="Husby M.E."/>
            <person name="Kamat A."/>
            <person name="Kanga B."/>
            <person name="Kashin S."/>
            <person name="Khazanovich D."/>
            <person name="Kisner P."/>
            <person name="Lance K."/>
            <person name="Lara M."/>
            <person name="Lee W."/>
            <person name="Lennon N."/>
            <person name="Letendre F."/>
            <person name="LeVine R."/>
            <person name="Lipovsky A."/>
            <person name="Liu X."/>
            <person name="Liu J."/>
            <person name="Liu S."/>
            <person name="Lokyitsang T."/>
            <person name="Lokyitsang Y."/>
            <person name="Lubonja R."/>
            <person name="Lui A."/>
            <person name="MacDonald P."/>
            <person name="Magnisalis V."/>
            <person name="Maru K."/>
            <person name="Matthews C."/>
            <person name="McCusker W."/>
            <person name="McDonough S."/>
            <person name="Mehta T."/>
            <person name="Meldrim J."/>
            <person name="Meneus L."/>
            <person name="Mihai O."/>
            <person name="Mihalev A."/>
            <person name="Mihova T."/>
            <person name="Mittelman R."/>
            <person name="Mlenga V."/>
            <person name="Montmayeur A."/>
            <person name="Mulrain L."/>
            <person name="Navidi A."/>
            <person name="Naylor J."/>
            <person name="Negash T."/>
            <person name="Nguyen T."/>
            <person name="Nguyen N."/>
            <person name="Nicol R."/>
            <person name="Norbu C."/>
            <person name="Norbu N."/>
            <person name="Novod N."/>
            <person name="O'Neill B."/>
            <person name="Osman S."/>
            <person name="Markiewicz E."/>
            <person name="Oyono O.L."/>
            <person name="Patti C."/>
            <person name="Phunkhang P."/>
            <person name="Pierre F."/>
            <person name="Priest M."/>
            <person name="Raghuraman S."/>
            <person name="Rege F."/>
            <person name="Reyes R."/>
            <person name="Rise C."/>
            <person name="Rogov P."/>
            <person name="Ross K."/>
            <person name="Ryan E."/>
            <person name="Settipalli S."/>
            <person name="Shea T."/>
            <person name="Sherpa N."/>
            <person name="Shi L."/>
            <person name="Shih D."/>
            <person name="Sparrow T."/>
            <person name="Spaulding J."/>
            <person name="Stalker J."/>
            <person name="Stange-Thomann N."/>
            <person name="Stavropoulos S."/>
            <person name="Stone C."/>
            <person name="Strader C."/>
            <person name="Tesfaye S."/>
            <person name="Thomson T."/>
            <person name="Thoulutsang Y."/>
            <person name="Thoulutsang D."/>
            <person name="Topham K."/>
            <person name="Topping I."/>
            <person name="Tsamla T."/>
            <person name="Vassiliev H."/>
            <person name="Vo A."/>
            <person name="Wangchuk T."/>
            <person name="Wangdi T."/>
            <person name="Weiand M."/>
            <person name="Wilkinson J."/>
            <person name="Wilson A."/>
            <person name="Yadav S."/>
            <person name="Young G."/>
            <person name="Yu Q."/>
            <person name="Zembek L."/>
            <person name="Zhong D."/>
            <person name="Zimmer A."/>
            <person name="Zwirko Z."/>
            <person name="Jaffe D.B."/>
            <person name="Alvarez P."/>
            <person name="Brockman W."/>
            <person name="Butler J."/>
            <person name="Chin C."/>
            <person name="Gnerre S."/>
            <person name="Grabherr M."/>
            <person name="Kleber M."/>
            <person name="Mauceli E."/>
            <person name="MacCallum I."/>
        </authorList>
    </citation>
    <scope>NUCLEOTIDE SEQUENCE [LARGE SCALE GENOMIC DNA]</scope>
    <source>
        <strain evidence="4">Tai18E2 / Tucson 14021-0261.01</strain>
    </source>
</reference>
<dbReference type="OrthoDB" id="6350321at2759"/>
<dbReference type="PANTHER" id="PTHR22667:SF0">
    <property type="entry name" value="AT01380P-RELATED"/>
    <property type="match status" value="1"/>
</dbReference>
<dbReference type="InterPro" id="IPR031750">
    <property type="entry name" value="DUF4734"/>
</dbReference>
<dbReference type="Proteomes" id="UP000002282">
    <property type="component" value="Chromosome 3L"/>
</dbReference>
<evidence type="ECO:0000313" key="4">
    <source>
        <dbReference type="Proteomes" id="UP000002282"/>
    </source>
</evidence>
<evidence type="ECO:0000256" key="1">
    <source>
        <dbReference type="SAM" id="MobiDB-lite"/>
    </source>
</evidence>